<name>A0A9X1NJV1_9ACTN</name>
<dbReference type="InterPro" id="IPR052161">
    <property type="entry name" value="Mycobact_Acyl-CoA_DH"/>
</dbReference>
<evidence type="ECO:0000256" key="6">
    <source>
        <dbReference type="RuleBase" id="RU362125"/>
    </source>
</evidence>
<evidence type="ECO:0000256" key="5">
    <source>
        <dbReference type="ARBA" id="ARBA00023002"/>
    </source>
</evidence>
<organism evidence="10 11">
    <name type="scientific">Kineosporia babensis</name>
    <dbReference type="NCBI Taxonomy" id="499548"/>
    <lineage>
        <taxon>Bacteria</taxon>
        <taxon>Bacillati</taxon>
        <taxon>Actinomycetota</taxon>
        <taxon>Actinomycetes</taxon>
        <taxon>Kineosporiales</taxon>
        <taxon>Kineosporiaceae</taxon>
        <taxon>Kineosporia</taxon>
    </lineage>
</organism>
<keyword evidence="5 6" id="KW-0560">Oxidoreductase</keyword>
<dbReference type="FunFam" id="2.40.110.10:FF:000011">
    <property type="entry name" value="Acyl-CoA dehydrogenase FadE34"/>
    <property type="match status" value="1"/>
</dbReference>
<keyword evidence="11" id="KW-1185">Reference proteome</keyword>
<dbReference type="InterPro" id="IPR013786">
    <property type="entry name" value="AcylCoA_DH/ox_N"/>
</dbReference>
<evidence type="ECO:0000313" key="11">
    <source>
        <dbReference type="Proteomes" id="UP001138997"/>
    </source>
</evidence>
<dbReference type="Gene3D" id="1.10.540.10">
    <property type="entry name" value="Acyl-CoA dehydrogenase/oxidase, N-terminal domain"/>
    <property type="match status" value="1"/>
</dbReference>
<comment type="cofactor">
    <cofactor evidence="1 6">
        <name>FAD</name>
        <dbReference type="ChEBI" id="CHEBI:57692"/>
    </cofactor>
</comment>
<dbReference type="Pfam" id="PF02771">
    <property type="entry name" value="Acyl-CoA_dh_N"/>
    <property type="match status" value="1"/>
</dbReference>
<dbReference type="Pfam" id="PF02770">
    <property type="entry name" value="Acyl-CoA_dh_M"/>
    <property type="match status" value="1"/>
</dbReference>
<dbReference type="PANTHER" id="PTHR43292:SF4">
    <property type="entry name" value="ACYL-COA DEHYDROGENASE FADE34"/>
    <property type="match status" value="1"/>
</dbReference>
<reference evidence="10" key="1">
    <citation type="submission" date="2021-11" db="EMBL/GenBank/DDBJ databases">
        <title>Streptomyces corallinus and Kineosporia corallina sp. nov., two new coral-derived marine actinobacteria.</title>
        <authorList>
            <person name="Buangrab K."/>
            <person name="Sutthacheep M."/>
            <person name="Yeemin T."/>
            <person name="Harunari E."/>
            <person name="Igarashi Y."/>
            <person name="Sripreechasak P."/>
            <person name="Kanchanasin P."/>
            <person name="Tanasupawat S."/>
            <person name="Phongsopitanun W."/>
        </authorList>
    </citation>
    <scope>NUCLEOTIDE SEQUENCE</scope>
    <source>
        <strain evidence="10">JCM 31032</strain>
    </source>
</reference>
<dbReference type="GO" id="GO:0005886">
    <property type="term" value="C:plasma membrane"/>
    <property type="evidence" value="ECO:0007669"/>
    <property type="project" value="TreeGrafter"/>
</dbReference>
<dbReference type="Gene3D" id="1.20.140.10">
    <property type="entry name" value="Butyryl-CoA Dehydrogenase, subunit A, domain 3"/>
    <property type="match status" value="1"/>
</dbReference>
<dbReference type="PANTHER" id="PTHR43292">
    <property type="entry name" value="ACYL-COA DEHYDROGENASE"/>
    <property type="match status" value="1"/>
</dbReference>
<accession>A0A9X1NJV1</accession>
<dbReference type="GO" id="GO:0050660">
    <property type="term" value="F:flavin adenine dinucleotide binding"/>
    <property type="evidence" value="ECO:0007669"/>
    <property type="project" value="InterPro"/>
</dbReference>
<comment type="similarity">
    <text evidence="2 6">Belongs to the acyl-CoA dehydrogenase family.</text>
</comment>
<dbReference type="Proteomes" id="UP001138997">
    <property type="component" value="Unassembled WGS sequence"/>
</dbReference>
<dbReference type="AlphaFoldDB" id="A0A9X1NJV1"/>
<feature type="domain" description="Acyl-CoA dehydrogenase/oxidase C-terminal" evidence="7">
    <location>
        <begin position="223"/>
        <end position="373"/>
    </location>
</feature>
<evidence type="ECO:0000313" key="10">
    <source>
        <dbReference type="EMBL" id="MCD5314463.1"/>
    </source>
</evidence>
<evidence type="ECO:0000256" key="3">
    <source>
        <dbReference type="ARBA" id="ARBA00022630"/>
    </source>
</evidence>
<dbReference type="EMBL" id="JAJOMB010000016">
    <property type="protein sequence ID" value="MCD5314463.1"/>
    <property type="molecule type" value="Genomic_DNA"/>
</dbReference>
<evidence type="ECO:0000256" key="1">
    <source>
        <dbReference type="ARBA" id="ARBA00001974"/>
    </source>
</evidence>
<protein>
    <submittedName>
        <fullName evidence="10">Acyl-CoA dehydrogenase family protein</fullName>
    </submittedName>
</protein>
<feature type="domain" description="Acyl-CoA oxidase/dehydrogenase middle" evidence="8">
    <location>
        <begin position="117"/>
        <end position="211"/>
    </location>
</feature>
<dbReference type="SUPFAM" id="SSF56645">
    <property type="entry name" value="Acyl-CoA dehydrogenase NM domain-like"/>
    <property type="match status" value="1"/>
</dbReference>
<keyword evidence="4 6" id="KW-0274">FAD</keyword>
<proteinExistence type="inferred from homology"/>
<evidence type="ECO:0000256" key="2">
    <source>
        <dbReference type="ARBA" id="ARBA00009347"/>
    </source>
</evidence>
<dbReference type="InterPro" id="IPR006091">
    <property type="entry name" value="Acyl-CoA_Oxase/DH_mid-dom"/>
</dbReference>
<dbReference type="GO" id="GO:0016627">
    <property type="term" value="F:oxidoreductase activity, acting on the CH-CH group of donors"/>
    <property type="evidence" value="ECO:0007669"/>
    <property type="project" value="InterPro"/>
</dbReference>
<dbReference type="InterPro" id="IPR037069">
    <property type="entry name" value="AcylCoA_DH/ox_N_sf"/>
</dbReference>
<evidence type="ECO:0000259" key="7">
    <source>
        <dbReference type="Pfam" id="PF00441"/>
    </source>
</evidence>
<evidence type="ECO:0000259" key="8">
    <source>
        <dbReference type="Pfam" id="PF02770"/>
    </source>
</evidence>
<feature type="domain" description="Acyl-CoA dehydrogenase/oxidase N-terminal" evidence="9">
    <location>
        <begin position="3"/>
        <end position="113"/>
    </location>
</feature>
<dbReference type="RefSeq" id="WP_231447003.1">
    <property type="nucleotide sequence ID" value="NZ_JAJOMB010000016.1"/>
</dbReference>
<keyword evidence="3 6" id="KW-0285">Flavoprotein</keyword>
<dbReference type="Pfam" id="PF00441">
    <property type="entry name" value="Acyl-CoA_dh_1"/>
    <property type="match status" value="1"/>
</dbReference>
<evidence type="ECO:0000256" key="4">
    <source>
        <dbReference type="ARBA" id="ARBA00022827"/>
    </source>
</evidence>
<dbReference type="Gene3D" id="2.40.110.10">
    <property type="entry name" value="Butyryl-CoA Dehydrogenase, subunit A, domain 2"/>
    <property type="match status" value="1"/>
</dbReference>
<evidence type="ECO:0000259" key="9">
    <source>
        <dbReference type="Pfam" id="PF02771"/>
    </source>
</evidence>
<dbReference type="InterPro" id="IPR009100">
    <property type="entry name" value="AcylCoA_DH/oxidase_NM_dom_sf"/>
</dbReference>
<dbReference type="InterPro" id="IPR009075">
    <property type="entry name" value="AcylCo_DH/oxidase_C"/>
</dbReference>
<dbReference type="SUPFAM" id="SSF47203">
    <property type="entry name" value="Acyl-CoA dehydrogenase C-terminal domain-like"/>
    <property type="match status" value="1"/>
</dbReference>
<gene>
    <name evidence="10" type="ORF">LR394_26500</name>
</gene>
<dbReference type="InterPro" id="IPR036250">
    <property type="entry name" value="AcylCo_DH-like_C"/>
</dbReference>
<sequence length="396" mass="43442">MSENLEQFRLRAREWLAANLPKASTEGEFDWDRGRQLQRQLYEGGFAGLCYPREYGGQGLTPQHQRVFNEEALDYEMPVRLNFPTLTICGPTLLDTGSEEQKKEFLPAAIAGELLFCQFLSEPSGGSDLAGVLTRAERTADGWLLNGAKTWSSSADTADWAMVLARTDWDVPKHQGLTMFLMRIRQPGVQVNPIQMLNGSHEFCEEFFDDVRLPSSAVLGEVNGGWAVATRLLYHERAAVGGASPFVSGVRQGQMTRDGTLTDLVRESGQADSERARDLLARSEVLHLVHSALAEDLTQRLVDGELPDAAMSYIRLFHAEAQQAEIDCGLELAGPAGVTDSGSWALRYLGRQGLSLGGGSTEMARNVIAERVLGMPREASADKGVPFRQVRQGPTS</sequence>
<comment type="caution">
    <text evidence="10">The sequence shown here is derived from an EMBL/GenBank/DDBJ whole genome shotgun (WGS) entry which is preliminary data.</text>
</comment>
<dbReference type="InterPro" id="IPR046373">
    <property type="entry name" value="Acyl-CoA_Oxase/DH_mid-dom_sf"/>
</dbReference>